<organism evidence="3 4">
    <name type="scientific">Thalassobacterium maritimum</name>
    <dbReference type="NCBI Taxonomy" id="3041265"/>
    <lineage>
        <taxon>Bacteria</taxon>
        <taxon>Pseudomonadati</taxon>
        <taxon>Verrucomicrobiota</taxon>
        <taxon>Opitutia</taxon>
        <taxon>Puniceicoccales</taxon>
        <taxon>Coraliomargaritaceae</taxon>
        <taxon>Thalassobacterium</taxon>
    </lineage>
</organism>
<dbReference type="Proteomes" id="UP001225316">
    <property type="component" value="Unassembled WGS sequence"/>
</dbReference>
<evidence type="ECO:0000313" key="4">
    <source>
        <dbReference type="Proteomes" id="UP001225316"/>
    </source>
</evidence>
<dbReference type="InterPro" id="IPR016866">
    <property type="entry name" value="UCP028069"/>
</dbReference>
<keyword evidence="1" id="KW-0175">Coiled coil</keyword>
<keyword evidence="2" id="KW-0732">Signal</keyword>
<evidence type="ECO:0000313" key="3">
    <source>
        <dbReference type="EMBL" id="MDQ8207722.1"/>
    </source>
</evidence>
<feature type="coiled-coil region" evidence="1">
    <location>
        <begin position="61"/>
        <end position="95"/>
    </location>
</feature>
<evidence type="ECO:0000256" key="2">
    <source>
        <dbReference type="SAM" id="SignalP"/>
    </source>
</evidence>
<comment type="caution">
    <text evidence="3">The sequence shown here is derived from an EMBL/GenBank/DDBJ whole genome shotgun (WGS) entry which is preliminary data.</text>
</comment>
<protein>
    <submittedName>
        <fullName evidence="3">DUF3450 family protein</fullName>
    </submittedName>
</protein>
<feature type="signal peptide" evidence="2">
    <location>
        <begin position="1"/>
        <end position="22"/>
    </location>
</feature>
<name>A0ABU1AVP8_9BACT</name>
<accession>A0ABU1AVP8</accession>
<feature type="chain" id="PRO_5045370828" evidence="2">
    <location>
        <begin position="23"/>
        <end position="253"/>
    </location>
</feature>
<dbReference type="RefSeq" id="WP_308949967.1">
    <property type="nucleotide sequence ID" value="NZ_JARXHW010000018.1"/>
</dbReference>
<dbReference type="EMBL" id="JARXHW010000018">
    <property type="protein sequence ID" value="MDQ8207722.1"/>
    <property type="molecule type" value="Genomic_DNA"/>
</dbReference>
<keyword evidence="4" id="KW-1185">Reference proteome</keyword>
<gene>
    <name evidence="3" type="ORF">QEH52_09390</name>
</gene>
<dbReference type="Pfam" id="PF11932">
    <property type="entry name" value="DUF3450"/>
    <property type="match status" value="1"/>
</dbReference>
<reference evidence="3 4" key="1">
    <citation type="submission" date="2023-04" db="EMBL/GenBank/DDBJ databases">
        <title>A novel bacteria isolated from coastal sediment.</title>
        <authorList>
            <person name="Liu X.-J."/>
            <person name="Du Z.-J."/>
        </authorList>
    </citation>
    <scope>NUCLEOTIDE SEQUENCE [LARGE SCALE GENOMIC DNA]</scope>
    <source>
        <strain evidence="3 4">SDUM461003</strain>
    </source>
</reference>
<evidence type="ECO:0000256" key="1">
    <source>
        <dbReference type="SAM" id="Coils"/>
    </source>
</evidence>
<proteinExistence type="predicted"/>
<sequence>MKKPLLQILALGCALAPFSLSAQNKVTETRDTLDKWVETRQIISKEKSDWKIEQSILGDTVQLLSSELARLEKSLEDLEASATAADEDRSQLAAEKEALSAAAAIVESQIGTLETQLKRIIKALPEPLINKIKPLVRRLPDDPSDTKLSLGERVQNIVGILSQADKFNTTLTETSESREIADGKIVEVRTLYWGLAMAYYVDASGEYAGIGYPGADGWEWPQLEGKGPEIKRLLDVYEGAEAIQFVEVPARIN</sequence>